<dbReference type="Proteomes" id="UP000235023">
    <property type="component" value="Unassembled WGS sequence"/>
</dbReference>
<dbReference type="AlphaFoldDB" id="A0A2J5HVN0"/>
<dbReference type="EMBL" id="KZ559536">
    <property type="protein sequence ID" value="PLN81467.1"/>
    <property type="molecule type" value="Genomic_DNA"/>
</dbReference>
<proteinExistence type="predicted"/>
<evidence type="ECO:0000313" key="2">
    <source>
        <dbReference type="Proteomes" id="UP000235023"/>
    </source>
</evidence>
<name>A0A2J5HVN0_9EURO</name>
<reference evidence="2" key="1">
    <citation type="submission" date="2017-12" db="EMBL/GenBank/DDBJ databases">
        <authorList>
            <consortium name="DOE Joint Genome Institute"/>
            <person name="Mondo S.J."/>
            <person name="Kjaerbolling I."/>
            <person name="Vesth T.C."/>
            <person name="Frisvad J.C."/>
            <person name="Nybo J.L."/>
            <person name="Theobald S."/>
            <person name="Kuo A."/>
            <person name="Bowyer P."/>
            <person name="Matsuda Y."/>
            <person name="Lyhne E.K."/>
            <person name="Kogle M.E."/>
            <person name="Clum A."/>
            <person name="Lipzen A."/>
            <person name="Salamov A."/>
            <person name="Ngan C.Y."/>
            <person name="Daum C."/>
            <person name="Chiniquy J."/>
            <person name="Barry K."/>
            <person name="LaButti K."/>
            <person name="Haridas S."/>
            <person name="Simmons B.A."/>
            <person name="Magnuson J.K."/>
            <person name="Mortensen U.H."/>
            <person name="Larsen T.O."/>
            <person name="Grigoriev I.V."/>
            <person name="Baker S.E."/>
            <person name="Andersen M.R."/>
            <person name="Nordberg H.P."/>
            <person name="Cantor M.N."/>
            <person name="Hua S.X."/>
        </authorList>
    </citation>
    <scope>NUCLEOTIDE SEQUENCE [LARGE SCALE GENOMIC DNA]</scope>
    <source>
        <strain evidence="2">IBT 19404</strain>
    </source>
</reference>
<protein>
    <submittedName>
        <fullName evidence="1">Uncharacterized protein</fullName>
    </submittedName>
</protein>
<keyword evidence="2" id="KW-1185">Reference proteome</keyword>
<dbReference type="OrthoDB" id="4377802at2759"/>
<accession>A0A2J5HVN0</accession>
<gene>
    <name evidence="1" type="ORF">BDW42DRAFT_168726</name>
</gene>
<evidence type="ECO:0000313" key="1">
    <source>
        <dbReference type="EMBL" id="PLN81467.1"/>
    </source>
</evidence>
<organism evidence="1 2">
    <name type="scientific">Aspergillus taichungensis</name>
    <dbReference type="NCBI Taxonomy" id="482145"/>
    <lineage>
        <taxon>Eukaryota</taxon>
        <taxon>Fungi</taxon>
        <taxon>Dikarya</taxon>
        <taxon>Ascomycota</taxon>
        <taxon>Pezizomycotina</taxon>
        <taxon>Eurotiomycetes</taxon>
        <taxon>Eurotiomycetidae</taxon>
        <taxon>Eurotiales</taxon>
        <taxon>Aspergillaceae</taxon>
        <taxon>Aspergillus</taxon>
        <taxon>Aspergillus subgen. Circumdati</taxon>
    </lineage>
</organism>
<sequence length="51" mass="5719">MCSQYVWKYDCGCTVPEEEIVFCAKRGTSACTGVRTQVRRRDGYVCPNHGG</sequence>